<gene>
    <name evidence="10" type="ORF">AVDCRST_MAG20-759</name>
</gene>
<keyword evidence="5 8" id="KW-1133">Transmembrane helix</keyword>
<dbReference type="GO" id="GO:0022857">
    <property type="term" value="F:transmembrane transporter activity"/>
    <property type="evidence" value="ECO:0007669"/>
    <property type="project" value="InterPro"/>
</dbReference>
<feature type="transmembrane region" description="Helical" evidence="8">
    <location>
        <begin position="314"/>
        <end position="333"/>
    </location>
</feature>
<name>A0A6J4HHU8_9ACTN</name>
<dbReference type="InterPro" id="IPR020846">
    <property type="entry name" value="MFS_dom"/>
</dbReference>
<evidence type="ECO:0000259" key="9">
    <source>
        <dbReference type="PROSITE" id="PS50850"/>
    </source>
</evidence>
<dbReference type="InterPro" id="IPR010290">
    <property type="entry name" value="TM_effector"/>
</dbReference>
<keyword evidence="3" id="KW-1003">Cell membrane</keyword>
<feature type="transmembrane region" description="Helical" evidence="8">
    <location>
        <begin position="73"/>
        <end position="92"/>
    </location>
</feature>
<feature type="domain" description="Major facilitator superfamily (MFS) profile" evidence="9">
    <location>
        <begin position="38"/>
        <end position="426"/>
    </location>
</feature>
<protein>
    <recommendedName>
        <fullName evidence="9">Major facilitator superfamily (MFS) profile domain-containing protein</fullName>
    </recommendedName>
</protein>
<evidence type="ECO:0000256" key="3">
    <source>
        <dbReference type="ARBA" id="ARBA00022475"/>
    </source>
</evidence>
<dbReference type="CDD" id="cd06173">
    <property type="entry name" value="MFS_MefA_like"/>
    <property type="match status" value="1"/>
</dbReference>
<feature type="transmembrane region" description="Helical" evidence="8">
    <location>
        <begin position="104"/>
        <end position="124"/>
    </location>
</feature>
<feature type="transmembrane region" description="Helical" evidence="8">
    <location>
        <begin position="246"/>
        <end position="266"/>
    </location>
</feature>
<reference evidence="10" key="1">
    <citation type="submission" date="2020-02" db="EMBL/GenBank/DDBJ databases">
        <authorList>
            <person name="Meier V. D."/>
        </authorList>
    </citation>
    <scope>NUCLEOTIDE SEQUENCE</scope>
    <source>
        <strain evidence="10">AVDCRST_MAG20</strain>
    </source>
</reference>
<evidence type="ECO:0000256" key="2">
    <source>
        <dbReference type="ARBA" id="ARBA00022448"/>
    </source>
</evidence>
<feature type="transmembrane region" description="Helical" evidence="8">
    <location>
        <begin position="373"/>
        <end position="395"/>
    </location>
</feature>
<feature type="region of interest" description="Disordered" evidence="7">
    <location>
        <begin position="1"/>
        <end position="25"/>
    </location>
</feature>
<evidence type="ECO:0000256" key="8">
    <source>
        <dbReference type="SAM" id="Phobius"/>
    </source>
</evidence>
<keyword evidence="6 8" id="KW-0472">Membrane</keyword>
<evidence type="ECO:0000313" key="10">
    <source>
        <dbReference type="EMBL" id="CAA9224271.1"/>
    </source>
</evidence>
<sequence length="442" mass="45922">MRRRPFRNPTPEEGQDALLEGDQPPAPGTARAAFAVRDFRVVWTGSFLSNIGTWMQNVTLGAFAYELTRSPSFVSLIVFAQLGPMLLLSVVGGLLADTVDRRKIIVTAQAGQLVGSVALAALVLGGDPSRAALLGCVLLIGIGNALNAPAWVATMPDLVGRENLAGAISLNSMQINATRVVGPAIGGVLYPLVGAGGVFLVNAATYVAAIGTVLAVRIPAVKRDTTGPQGWRRLAGGFQVARRDPLVGRILLVLVTFSLLCLPFIGQMPTIAAVNLGMDTESLAYGLLYASFGLGAVTGAMSIGTFLSGARKESIVRLGFAGFAGLLLVFAFLRAPAPAYPVVALVGFTYFGAVTALNTVLQSHLPEGVRGRVMALWLMGFGGTVPLGLLVAGPIAEATSITVVLVYGAVVAFALFLFADLDGARARGEARVRAITPARPIS</sequence>
<dbReference type="SUPFAM" id="SSF103473">
    <property type="entry name" value="MFS general substrate transporter"/>
    <property type="match status" value="1"/>
</dbReference>
<dbReference type="PROSITE" id="PS50850">
    <property type="entry name" value="MFS"/>
    <property type="match status" value="1"/>
</dbReference>
<dbReference type="EMBL" id="CADCSY010000036">
    <property type="protein sequence ID" value="CAA9224271.1"/>
    <property type="molecule type" value="Genomic_DNA"/>
</dbReference>
<dbReference type="GO" id="GO:0005886">
    <property type="term" value="C:plasma membrane"/>
    <property type="evidence" value="ECO:0007669"/>
    <property type="project" value="UniProtKB-SubCell"/>
</dbReference>
<proteinExistence type="predicted"/>
<dbReference type="Gene3D" id="1.20.1250.20">
    <property type="entry name" value="MFS general substrate transporter like domains"/>
    <property type="match status" value="1"/>
</dbReference>
<feature type="transmembrane region" description="Helical" evidence="8">
    <location>
        <begin position="286"/>
        <end position="307"/>
    </location>
</feature>
<dbReference type="Pfam" id="PF05977">
    <property type="entry name" value="MFS_3"/>
    <property type="match status" value="1"/>
</dbReference>
<accession>A0A6J4HHU8</accession>
<organism evidence="10">
    <name type="scientific">uncultured Acidimicrobiales bacterium</name>
    <dbReference type="NCBI Taxonomy" id="310071"/>
    <lineage>
        <taxon>Bacteria</taxon>
        <taxon>Bacillati</taxon>
        <taxon>Actinomycetota</taxon>
        <taxon>Acidimicrobiia</taxon>
        <taxon>Acidimicrobiales</taxon>
        <taxon>environmental samples</taxon>
    </lineage>
</organism>
<comment type="subcellular location">
    <subcellularLocation>
        <location evidence="1">Cell membrane</location>
        <topology evidence="1">Multi-pass membrane protein</topology>
    </subcellularLocation>
</comment>
<evidence type="ECO:0000256" key="6">
    <source>
        <dbReference type="ARBA" id="ARBA00023136"/>
    </source>
</evidence>
<evidence type="ECO:0000256" key="4">
    <source>
        <dbReference type="ARBA" id="ARBA00022692"/>
    </source>
</evidence>
<dbReference type="InterPro" id="IPR036259">
    <property type="entry name" value="MFS_trans_sf"/>
</dbReference>
<feature type="transmembrane region" description="Helical" evidence="8">
    <location>
        <begin position="131"/>
        <end position="152"/>
    </location>
</feature>
<feature type="transmembrane region" description="Helical" evidence="8">
    <location>
        <begin position="188"/>
        <end position="216"/>
    </location>
</feature>
<dbReference type="PANTHER" id="PTHR23513:SF11">
    <property type="entry name" value="STAPHYLOFERRIN A TRANSPORTER"/>
    <property type="match status" value="1"/>
</dbReference>
<feature type="transmembrane region" description="Helical" evidence="8">
    <location>
        <begin position="401"/>
        <end position="421"/>
    </location>
</feature>
<keyword evidence="4 8" id="KW-0812">Transmembrane</keyword>
<evidence type="ECO:0000256" key="5">
    <source>
        <dbReference type="ARBA" id="ARBA00022989"/>
    </source>
</evidence>
<evidence type="ECO:0000256" key="1">
    <source>
        <dbReference type="ARBA" id="ARBA00004651"/>
    </source>
</evidence>
<dbReference type="AlphaFoldDB" id="A0A6J4HHU8"/>
<dbReference type="PANTHER" id="PTHR23513">
    <property type="entry name" value="INTEGRAL MEMBRANE EFFLUX PROTEIN-RELATED"/>
    <property type="match status" value="1"/>
</dbReference>
<evidence type="ECO:0000256" key="7">
    <source>
        <dbReference type="SAM" id="MobiDB-lite"/>
    </source>
</evidence>
<keyword evidence="2" id="KW-0813">Transport</keyword>
<feature type="transmembrane region" description="Helical" evidence="8">
    <location>
        <begin position="339"/>
        <end position="361"/>
    </location>
</feature>